<evidence type="ECO:0000256" key="8">
    <source>
        <dbReference type="SAM" id="MobiDB-lite"/>
    </source>
</evidence>
<keyword evidence="4" id="KW-0732">Signal</keyword>
<feature type="region of interest" description="Disordered" evidence="8">
    <location>
        <begin position="595"/>
        <end position="614"/>
    </location>
</feature>
<dbReference type="PANTHER" id="PTHR30600:SF10">
    <property type="entry name" value="BLL6722 PROTEIN"/>
    <property type="match status" value="1"/>
</dbReference>
<evidence type="ECO:0000256" key="4">
    <source>
        <dbReference type="ARBA" id="ARBA00022729"/>
    </source>
</evidence>
<dbReference type="PANTHER" id="PTHR30600">
    <property type="entry name" value="CYTOCHROME C PEROXIDASE-RELATED"/>
    <property type="match status" value="1"/>
</dbReference>
<evidence type="ECO:0000256" key="5">
    <source>
        <dbReference type="ARBA" id="ARBA00023002"/>
    </source>
</evidence>
<evidence type="ECO:0000313" key="10">
    <source>
        <dbReference type="EMBL" id="RPE13649.1"/>
    </source>
</evidence>
<dbReference type="SUPFAM" id="SSF46626">
    <property type="entry name" value="Cytochrome c"/>
    <property type="match status" value="2"/>
</dbReference>
<gene>
    <name evidence="10" type="ORF">EGT74_09085</name>
</gene>
<evidence type="ECO:0000259" key="9">
    <source>
        <dbReference type="PROSITE" id="PS51007"/>
    </source>
</evidence>
<dbReference type="GO" id="GO:0046872">
    <property type="term" value="F:metal ion binding"/>
    <property type="evidence" value="ECO:0007669"/>
    <property type="project" value="UniProtKB-KW"/>
</dbReference>
<dbReference type="PROSITE" id="PS51007">
    <property type="entry name" value="CYTC"/>
    <property type="match status" value="2"/>
</dbReference>
<name>A0A3N4Q360_9BACT</name>
<organism evidence="10 11">
    <name type="scientific">Chitinophaga lutea</name>
    <dbReference type="NCBI Taxonomy" id="2488634"/>
    <lineage>
        <taxon>Bacteria</taxon>
        <taxon>Pseudomonadati</taxon>
        <taxon>Bacteroidota</taxon>
        <taxon>Chitinophagia</taxon>
        <taxon>Chitinophagales</taxon>
        <taxon>Chitinophagaceae</taxon>
        <taxon>Chitinophaga</taxon>
    </lineage>
</organism>
<evidence type="ECO:0000256" key="2">
    <source>
        <dbReference type="ARBA" id="ARBA00022617"/>
    </source>
</evidence>
<keyword evidence="2 7" id="KW-0349">Heme</keyword>
<dbReference type="InterPro" id="IPR051395">
    <property type="entry name" value="Cytochrome_c_Peroxidase/MauG"/>
</dbReference>
<accession>A0A3N4Q360</accession>
<dbReference type="GO" id="GO:0020037">
    <property type="term" value="F:heme binding"/>
    <property type="evidence" value="ECO:0007669"/>
    <property type="project" value="InterPro"/>
</dbReference>
<comment type="caution">
    <text evidence="10">The sequence shown here is derived from an EMBL/GenBank/DDBJ whole genome shotgun (WGS) entry which is preliminary data.</text>
</comment>
<dbReference type="Pfam" id="PF03150">
    <property type="entry name" value="CCP_MauG"/>
    <property type="match status" value="1"/>
</dbReference>
<evidence type="ECO:0000256" key="1">
    <source>
        <dbReference type="ARBA" id="ARBA00004196"/>
    </source>
</evidence>
<dbReference type="Gene3D" id="1.20.1420.20">
    <property type="entry name" value="M75 peptidase, HXXE motif"/>
    <property type="match status" value="1"/>
</dbReference>
<dbReference type="EMBL" id="RPDH01000001">
    <property type="protein sequence ID" value="RPE13649.1"/>
    <property type="molecule type" value="Genomic_DNA"/>
</dbReference>
<dbReference type="GO" id="GO:0030313">
    <property type="term" value="C:cell envelope"/>
    <property type="evidence" value="ECO:0007669"/>
    <property type="project" value="UniProtKB-SubCell"/>
</dbReference>
<evidence type="ECO:0000256" key="6">
    <source>
        <dbReference type="ARBA" id="ARBA00023004"/>
    </source>
</evidence>
<dbReference type="Gene3D" id="1.10.760.10">
    <property type="entry name" value="Cytochrome c-like domain"/>
    <property type="match status" value="2"/>
</dbReference>
<dbReference type="Proteomes" id="UP000278351">
    <property type="component" value="Unassembled WGS sequence"/>
</dbReference>
<dbReference type="InterPro" id="IPR036909">
    <property type="entry name" value="Cyt_c-like_dom_sf"/>
</dbReference>
<dbReference type="OrthoDB" id="9805202at2"/>
<keyword evidence="6 7" id="KW-0408">Iron</keyword>
<sequence length="614" mass="68287">MRNGFIIVTIIFTALFIMVRSRQASKISVEVRNVRNWYTIRAAELDDAANRLFHAVKRQRPAAEIQERFLQTRLAYKQLEVMAEYYNPVTAKAINGPNLPEAEPDNPGVVIEPEGLQVLEEMFFPNVSADTAAMRLEAQRLLANIHRLKMMAASIVTTDAHIFDAMRLELLRITALGISGFDAPIAQNSIAEAAAALNGTRDVWLFYQDGIGKKDKKLFEETNTLFYNASQALKAAKDFSAFSRMQFITAYLNPLAEKISRSREALNVPRKTEPRFFNPMAAHVFEPDAFNPAFYSSDQTAAGEEAAVELGRRLFYEPALSGNGQRTCGSCHQPDKAFTDGQRVAASLNDEPIHRNTPTLLNAALQPSQFYDQRVAYLEDQVEDVVTNKSEMHGSLEPAAALLKRDSLYRRLFREAYHGDITAAHIRKAIAAYIRSLTTLNSPFDEYMQGNRNALTASAVKGFDLFMGKAKCGTCHFVPLFNGNVPPTFEKAEAEVLGVPAIDNPHAADPDEGKYRLHRIAHHRFAFKTPTLRNIAQTAPYMHNGVYNTLEEVMEFYNNGGGAGIGITLDNQTLPTDSLHLSKEEQQDIIAFMKSLSSSPKQPVSKSLASASGR</sequence>
<dbReference type="GO" id="GO:0009055">
    <property type="term" value="F:electron transfer activity"/>
    <property type="evidence" value="ECO:0007669"/>
    <property type="project" value="InterPro"/>
</dbReference>
<reference evidence="10 11" key="1">
    <citation type="submission" date="2018-11" db="EMBL/GenBank/DDBJ databases">
        <title>Chitinophaga lutea sp.nov., isolate from arsenic contaminated soil.</title>
        <authorList>
            <person name="Zong Y."/>
        </authorList>
    </citation>
    <scope>NUCLEOTIDE SEQUENCE [LARGE SCALE GENOMIC DNA]</scope>
    <source>
        <strain evidence="10 11">ZY74</strain>
    </source>
</reference>
<comment type="subcellular location">
    <subcellularLocation>
        <location evidence="1">Cell envelope</location>
    </subcellularLocation>
</comment>
<proteinExistence type="predicted"/>
<keyword evidence="10" id="KW-0575">Peroxidase</keyword>
<dbReference type="RefSeq" id="WP_123846166.1">
    <property type="nucleotide sequence ID" value="NZ_RPDH01000001.1"/>
</dbReference>
<evidence type="ECO:0000313" key="11">
    <source>
        <dbReference type="Proteomes" id="UP000278351"/>
    </source>
</evidence>
<dbReference type="InterPro" id="IPR009056">
    <property type="entry name" value="Cyt_c-like_dom"/>
</dbReference>
<feature type="domain" description="Cytochrome c" evidence="9">
    <location>
        <begin position="306"/>
        <end position="438"/>
    </location>
</feature>
<keyword evidence="5" id="KW-0560">Oxidoreductase</keyword>
<dbReference type="InterPro" id="IPR038352">
    <property type="entry name" value="Imelysin_sf"/>
</dbReference>
<keyword evidence="11" id="KW-1185">Reference proteome</keyword>
<feature type="domain" description="Cytochrome c" evidence="9">
    <location>
        <begin position="457"/>
        <end position="597"/>
    </location>
</feature>
<keyword evidence="3 7" id="KW-0479">Metal-binding</keyword>
<protein>
    <submittedName>
        <fullName evidence="10">Cytochrome-c peroxidase</fullName>
    </submittedName>
</protein>
<dbReference type="GO" id="GO:0004130">
    <property type="term" value="F:cytochrome-c peroxidase activity"/>
    <property type="evidence" value="ECO:0007669"/>
    <property type="project" value="TreeGrafter"/>
</dbReference>
<evidence type="ECO:0000256" key="3">
    <source>
        <dbReference type="ARBA" id="ARBA00022723"/>
    </source>
</evidence>
<evidence type="ECO:0000256" key="7">
    <source>
        <dbReference type="PROSITE-ProRule" id="PRU00433"/>
    </source>
</evidence>
<dbReference type="AlphaFoldDB" id="A0A3N4Q360"/>
<dbReference type="InterPro" id="IPR004852">
    <property type="entry name" value="Di-haem_cyt_c_peroxidsae"/>
</dbReference>